<evidence type="ECO:0000313" key="3">
    <source>
        <dbReference type="Proteomes" id="UP000823388"/>
    </source>
</evidence>
<protein>
    <submittedName>
        <fullName evidence="2">Uncharacterized protein</fullName>
    </submittedName>
</protein>
<gene>
    <name evidence="2" type="ORF">PVAP13_2KG264182</name>
</gene>
<feature type="region of interest" description="Disordered" evidence="1">
    <location>
        <begin position="31"/>
        <end position="60"/>
    </location>
</feature>
<evidence type="ECO:0000256" key="1">
    <source>
        <dbReference type="SAM" id="MobiDB-lite"/>
    </source>
</evidence>
<name>A0A8T0W072_PANVG</name>
<dbReference type="Proteomes" id="UP000823388">
    <property type="component" value="Chromosome 2K"/>
</dbReference>
<dbReference type="AlphaFoldDB" id="A0A8T0W072"/>
<reference evidence="2 3" key="1">
    <citation type="submission" date="2020-05" db="EMBL/GenBank/DDBJ databases">
        <title>WGS assembly of Panicum virgatum.</title>
        <authorList>
            <person name="Lovell J.T."/>
            <person name="Jenkins J."/>
            <person name="Shu S."/>
            <person name="Juenger T.E."/>
            <person name="Schmutz J."/>
        </authorList>
    </citation>
    <scope>NUCLEOTIDE SEQUENCE [LARGE SCALE GENOMIC DNA]</scope>
    <source>
        <strain evidence="3">cv. AP13</strain>
    </source>
</reference>
<comment type="caution">
    <text evidence="2">The sequence shown here is derived from an EMBL/GenBank/DDBJ whole genome shotgun (WGS) entry which is preliminary data.</text>
</comment>
<feature type="compositionally biased region" description="Pro residues" evidence="1">
    <location>
        <begin position="49"/>
        <end position="60"/>
    </location>
</feature>
<accession>A0A8T0W072</accession>
<feature type="compositionally biased region" description="Low complexity" evidence="1">
    <location>
        <begin position="31"/>
        <end position="48"/>
    </location>
</feature>
<proteinExistence type="predicted"/>
<keyword evidence="3" id="KW-1185">Reference proteome</keyword>
<sequence>MYPSAAHYIFDSLATSKNAAAAADMTRILSPVSTTSSPPSSMTISSPPRTSPPALAPAPPRVLCLRDPRHRRLRRYGPGHPALGRHHGGAPLRGPWRTMFCSTSSRSRPAARAQASPCSSPWHNSTRSSVTSWLLCRLTIYVQIILGQQWPLLTLQIVLLKVFCSIAS</sequence>
<evidence type="ECO:0000313" key="2">
    <source>
        <dbReference type="EMBL" id="KAG2642671.1"/>
    </source>
</evidence>
<dbReference type="EMBL" id="CM029039">
    <property type="protein sequence ID" value="KAG2642671.1"/>
    <property type="molecule type" value="Genomic_DNA"/>
</dbReference>
<organism evidence="2 3">
    <name type="scientific">Panicum virgatum</name>
    <name type="common">Blackwell switchgrass</name>
    <dbReference type="NCBI Taxonomy" id="38727"/>
    <lineage>
        <taxon>Eukaryota</taxon>
        <taxon>Viridiplantae</taxon>
        <taxon>Streptophyta</taxon>
        <taxon>Embryophyta</taxon>
        <taxon>Tracheophyta</taxon>
        <taxon>Spermatophyta</taxon>
        <taxon>Magnoliopsida</taxon>
        <taxon>Liliopsida</taxon>
        <taxon>Poales</taxon>
        <taxon>Poaceae</taxon>
        <taxon>PACMAD clade</taxon>
        <taxon>Panicoideae</taxon>
        <taxon>Panicodae</taxon>
        <taxon>Paniceae</taxon>
        <taxon>Panicinae</taxon>
        <taxon>Panicum</taxon>
        <taxon>Panicum sect. Hiantes</taxon>
    </lineage>
</organism>